<sequence length="237" mass="26165">MFHIFVQTASAAARLTFLNSAVFFVLIRQIYFTAVQPLTLIFITALIIGSVTVHILLGILISLGAYEQIGEYLIRAMLHEIAPITCTLIIVLRSGTATLTEVALMKINKEINTLHSLRIPVAEYVFLPRLLAFLIAGPCLSLCFCVIALFGGFFTLGFMHDINFANYLTRLLLAVEVSDVAILLGKSVIMTGLVCLVALQRGMSVERSFTEVPIRLIQGMIQIITLIITVEVIFNVF</sequence>
<dbReference type="Pfam" id="PF02405">
    <property type="entry name" value="MlaE"/>
    <property type="match status" value="1"/>
</dbReference>
<feature type="transmembrane region" description="Helical" evidence="1">
    <location>
        <begin position="171"/>
        <end position="199"/>
    </location>
</feature>
<keyword evidence="3" id="KW-1185">Reference proteome</keyword>
<feature type="transmembrane region" description="Helical" evidence="1">
    <location>
        <begin position="130"/>
        <end position="159"/>
    </location>
</feature>
<evidence type="ECO:0000313" key="2">
    <source>
        <dbReference type="EMBL" id="SDB22954.1"/>
    </source>
</evidence>
<gene>
    <name evidence="2" type="ORF">SAMN05660653_01122</name>
</gene>
<evidence type="ECO:0000313" key="3">
    <source>
        <dbReference type="Proteomes" id="UP000198771"/>
    </source>
</evidence>
<protein>
    <submittedName>
        <fullName evidence="2">Permease MlaE</fullName>
    </submittedName>
</protein>
<dbReference type="STRING" id="617002.SAMN05660653_01122"/>
<dbReference type="PANTHER" id="PTHR30188">
    <property type="entry name" value="ABC TRANSPORTER PERMEASE PROTEIN-RELATED"/>
    <property type="match status" value="1"/>
</dbReference>
<feature type="transmembrane region" description="Helical" evidence="1">
    <location>
        <begin position="72"/>
        <end position="92"/>
    </location>
</feature>
<dbReference type="AlphaFoldDB" id="A0A1G6BQP1"/>
<dbReference type="EMBL" id="FMXO01000005">
    <property type="protein sequence ID" value="SDB22954.1"/>
    <property type="molecule type" value="Genomic_DNA"/>
</dbReference>
<accession>A0A1G6BQP1</accession>
<organism evidence="2 3">
    <name type="scientific">Desulfonatronum thiosulfatophilum</name>
    <dbReference type="NCBI Taxonomy" id="617002"/>
    <lineage>
        <taxon>Bacteria</taxon>
        <taxon>Pseudomonadati</taxon>
        <taxon>Thermodesulfobacteriota</taxon>
        <taxon>Desulfovibrionia</taxon>
        <taxon>Desulfovibrionales</taxon>
        <taxon>Desulfonatronaceae</taxon>
        <taxon>Desulfonatronum</taxon>
    </lineage>
</organism>
<dbReference type="GO" id="GO:0043190">
    <property type="term" value="C:ATP-binding cassette (ABC) transporter complex"/>
    <property type="evidence" value="ECO:0007669"/>
    <property type="project" value="InterPro"/>
</dbReference>
<feature type="transmembrane region" description="Helical" evidence="1">
    <location>
        <begin position="219"/>
        <end position="236"/>
    </location>
</feature>
<name>A0A1G6BQP1_9BACT</name>
<proteinExistence type="predicted"/>
<evidence type="ECO:0000256" key="1">
    <source>
        <dbReference type="SAM" id="Phobius"/>
    </source>
</evidence>
<dbReference type="Proteomes" id="UP000198771">
    <property type="component" value="Unassembled WGS sequence"/>
</dbReference>
<dbReference type="PANTHER" id="PTHR30188:SF4">
    <property type="entry name" value="PROTEIN TRIGALACTOSYLDIACYLGLYCEROL 1, CHLOROPLASTIC"/>
    <property type="match status" value="1"/>
</dbReference>
<reference evidence="2 3" key="1">
    <citation type="submission" date="2016-10" db="EMBL/GenBank/DDBJ databases">
        <authorList>
            <person name="de Groot N.N."/>
        </authorList>
    </citation>
    <scope>NUCLEOTIDE SEQUENCE [LARGE SCALE GENOMIC DNA]</scope>
    <source>
        <strain evidence="2 3">ASO4-2</strain>
    </source>
</reference>
<keyword evidence="1" id="KW-1133">Transmembrane helix</keyword>
<dbReference type="GO" id="GO:0005548">
    <property type="term" value="F:phospholipid transporter activity"/>
    <property type="evidence" value="ECO:0007669"/>
    <property type="project" value="TreeGrafter"/>
</dbReference>
<dbReference type="InterPro" id="IPR030802">
    <property type="entry name" value="Permease_MalE"/>
</dbReference>
<feature type="transmembrane region" description="Helical" evidence="1">
    <location>
        <begin position="38"/>
        <end position="60"/>
    </location>
</feature>
<keyword evidence="1" id="KW-0812">Transmembrane</keyword>
<keyword evidence="1" id="KW-0472">Membrane</keyword>
<feature type="transmembrane region" description="Helical" evidence="1">
    <location>
        <begin position="12"/>
        <end position="32"/>
    </location>
</feature>